<protein>
    <submittedName>
        <fullName evidence="1">Uncharacterized protein</fullName>
    </submittedName>
</protein>
<dbReference type="KEGG" id="adl:AURDEDRAFT_20949"/>
<dbReference type="AlphaFoldDB" id="J0LC55"/>
<organism evidence="1 2">
    <name type="scientific">Auricularia subglabra (strain TFB-10046 / SS5)</name>
    <name type="common">White-rot fungus</name>
    <name type="synonym">Auricularia delicata (strain TFB10046)</name>
    <dbReference type="NCBI Taxonomy" id="717982"/>
    <lineage>
        <taxon>Eukaryota</taxon>
        <taxon>Fungi</taxon>
        <taxon>Dikarya</taxon>
        <taxon>Basidiomycota</taxon>
        <taxon>Agaricomycotina</taxon>
        <taxon>Agaricomycetes</taxon>
        <taxon>Auriculariales</taxon>
        <taxon>Auriculariaceae</taxon>
        <taxon>Auricularia</taxon>
    </lineage>
</organism>
<evidence type="ECO:0000313" key="2">
    <source>
        <dbReference type="Proteomes" id="UP000006514"/>
    </source>
</evidence>
<feature type="non-terminal residue" evidence="1">
    <location>
        <position position="134"/>
    </location>
</feature>
<evidence type="ECO:0000313" key="1">
    <source>
        <dbReference type="EMBL" id="EJD34055.1"/>
    </source>
</evidence>
<accession>J0LC55</accession>
<dbReference type="InParanoid" id="J0LC55"/>
<dbReference type="OrthoDB" id="2752996at2759"/>
<dbReference type="Proteomes" id="UP000006514">
    <property type="component" value="Unassembled WGS sequence"/>
</dbReference>
<dbReference type="EMBL" id="JH688015">
    <property type="protein sequence ID" value="EJD34055.1"/>
    <property type="molecule type" value="Genomic_DNA"/>
</dbReference>
<proteinExistence type="predicted"/>
<feature type="non-terminal residue" evidence="1">
    <location>
        <position position="1"/>
    </location>
</feature>
<keyword evidence="2" id="KW-1185">Reference proteome</keyword>
<reference evidence="2" key="1">
    <citation type="journal article" date="2012" name="Science">
        <title>The Paleozoic origin of enzymatic lignin decomposition reconstructed from 31 fungal genomes.</title>
        <authorList>
            <person name="Floudas D."/>
            <person name="Binder M."/>
            <person name="Riley R."/>
            <person name="Barry K."/>
            <person name="Blanchette R.A."/>
            <person name="Henrissat B."/>
            <person name="Martinez A.T."/>
            <person name="Otillar R."/>
            <person name="Spatafora J.W."/>
            <person name="Yadav J.S."/>
            <person name="Aerts A."/>
            <person name="Benoit I."/>
            <person name="Boyd A."/>
            <person name="Carlson A."/>
            <person name="Copeland A."/>
            <person name="Coutinho P.M."/>
            <person name="de Vries R.P."/>
            <person name="Ferreira P."/>
            <person name="Findley K."/>
            <person name="Foster B."/>
            <person name="Gaskell J."/>
            <person name="Glotzer D."/>
            <person name="Gorecki P."/>
            <person name="Heitman J."/>
            <person name="Hesse C."/>
            <person name="Hori C."/>
            <person name="Igarashi K."/>
            <person name="Jurgens J.A."/>
            <person name="Kallen N."/>
            <person name="Kersten P."/>
            <person name="Kohler A."/>
            <person name="Kuees U."/>
            <person name="Kumar T.K.A."/>
            <person name="Kuo A."/>
            <person name="LaButti K."/>
            <person name="Larrondo L.F."/>
            <person name="Lindquist E."/>
            <person name="Ling A."/>
            <person name="Lombard V."/>
            <person name="Lucas S."/>
            <person name="Lundell T."/>
            <person name="Martin R."/>
            <person name="McLaughlin D.J."/>
            <person name="Morgenstern I."/>
            <person name="Morin E."/>
            <person name="Murat C."/>
            <person name="Nagy L.G."/>
            <person name="Nolan M."/>
            <person name="Ohm R.A."/>
            <person name="Patyshakuliyeva A."/>
            <person name="Rokas A."/>
            <person name="Ruiz-Duenas F.J."/>
            <person name="Sabat G."/>
            <person name="Salamov A."/>
            <person name="Samejima M."/>
            <person name="Schmutz J."/>
            <person name="Slot J.C."/>
            <person name="St John F."/>
            <person name="Stenlid J."/>
            <person name="Sun H."/>
            <person name="Sun S."/>
            <person name="Syed K."/>
            <person name="Tsang A."/>
            <person name="Wiebenga A."/>
            <person name="Young D."/>
            <person name="Pisabarro A."/>
            <person name="Eastwood D.C."/>
            <person name="Martin F."/>
            <person name="Cullen D."/>
            <person name="Grigoriev I.V."/>
            <person name="Hibbett D.S."/>
        </authorList>
    </citation>
    <scope>NUCLEOTIDE SEQUENCE [LARGE SCALE GENOMIC DNA]</scope>
    <source>
        <strain evidence="2">TFB10046</strain>
    </source>
</reference>
<gene>
    <name evidence="1" type="ORF">AURDEDRAFT_20949</name>
</gene>
<sequence>APFDIPGIGLRALRQKVAHRAIRRAAEVVARERQQTTVNLDKIKHSIEQNCGYRPTTTQIWEGLRSKDLSRTVRNFMWKGIHSAHKVGEYFAKMPEPWRSKKDCPSCGTMESMEHILFACADSGQEDVWQMAGE</sequence>
<name>J0LC55_AURST</name>